<name>A0A4Q0MF36_9HYPH</name>
<evidence type="ECO:0000313" key="1">
    <source>
        <dbReference type="EMBL" id="RXF72080.1"/>
    </source>
</evidence>
<gene>
    <name evidence="1" type="ORF">EK403_14815</name>
</gene>
<sequence length="111" mass="12269">MTAVALRSPVPGPLDDAWDEFRRKVLPDDAPVARQCEARWAFYAGAASFYRLASAPLFPSDDVKPSDLKVLRRLDAEIEQFSYDVHIGLATSRATGFFGGFRAAVYGEERG</sequence>
<dbReference type="Proteomes" id="UP000289708">
    <property type="component" value="Unassembled WGS sequence"/>
</dbReference>
<dbReference type="AlphaFoldDB" id="A0A4Q0MF36"/>
<comment type="caution">
    <text evidence="1">The sequence shown here is derived from an EMBL/GenBank/DDBJ whole genome shotgun (WGS) entry which is preliminary data.</text>
</comment>
<dbReference type="EMBL" id="RYFI01000014">
    <property type="protein sequence ID" value="RXF72080.1"/>
    <property type="molecule type" value="Genomic_DNA"/>
</dbReference>
<protein>
    <submittedName>
        <fullName evidence="1">Uncharacterized protein</fullName>
    </submittedName>
</protein>
<reference evidence="1 2" key="1">
    <citation type="submission" date="2018-12" db="EMBL/GenBank/DDBJ databases">
        <title>bacterium Hansschlegelia zhihuaiae S113.</title>
        <authorList>
            <person name="He J."/>
        </authorList>
    </citation>
    <scope>NUCLEOTIDE SEQUENCE [LARGE SCALE GENOMIC DNA]</scope>
    <source>
        <strain evidence="1 2">S 113</strain>
    </source>
</reference>
<accession>A0A4Q0MF36</accession>
<keyword evidence="2" id="KW-1185">Reference proteome</keyword>
<organism evidence="1 2">
    <name type="scientific">Hansschlegelia zhihuaiae</name>
    <dbReference type="NCBI Taxonomy" id="405005"/>
    <lineage>
        <taxon>Bacteria</taxon>
        <taxon>Pseudomonadati</taxon>
        <taxon>Pseudomonadota</taxon>
        <taxon>Alphaproteobacteria</taxon>
        <taxon>Hyphomicrobiales</taxon>
        <taxon>Methylopilaceae</taxon>
        <taxon>Hansschlegelia</taxon>
    </lineage>
</organism>
<dbReference type="RefSeq" id="WP_128778247.1">
    <property type="nucleotide sequence ID" value="NZ_RYFI01000014.1"/>
</dbReference>
<evidence type="ECO:0000313" key="2">
    <source>
        <dbReference type="Proteomes" id="UP000289708"/>
    </source>
</evidence>
<proteinExistence type="predicted"/>